<evidence type="ECO:0000256" key="7">
    <source>
        <dbReference type="ARBA" id="ARBA00022801"/>
    </source>
</evidence>
<keyword evidence="16" id="KW-1185">Reference proteome</keyword>
<evidence type="ECO:0000256" key="12">
    <source>
        <dbReference type="ARBA" id="ARBA00029354"/>
    </source>
</evidence>
<dbReference type="GO" id="GO:0006281">
    <property type="term" value="P:DNA repair"/>
    <property type="evidence" value="ECO:0007669"/>
    <property type="project" value="UniProtKB-UniRule"/>
</dbReference>
<evidence type="ECO:0000256" key="2">
    <source>
        <dbReference type="ARBA" id="ARBA00022490"/>
    </source>
</evidence>
<comment type="subunit">
    <text evidence="13">Homodimer which binds Holliday junction (HJ) DNA. The HJ becomes 2-fold symmetrical on binding to RuvC with unstacked arms; it has a different conformation from HJ DNA in complex with RuvA. In the full resolvosome a probable DNA-RuvA(4)-RuvB(12)-RuvC(2) complex forms which resolves the HJ.</text>
</comment>
<keyword evidence="7 13" id="KW-0378">Hydrolase</keyword>
<evidence type="ECO:0000313" key="16">
    <source>
        <dbReference type="Proteomes" id="UP000721844"/>
    </source>
</evidence>
<comment type="subcellular location">
    <subcellularLocation>
        <location evidence="13">Cytoplasm</location>
    </subcellularLocation>
</comment>
<feature type="binding site" evidence="13">
    <location>
        <position position="140"/>
    </location>
    <ligand>
        <name>Mg(2+)</name>
        <dbReference type="ChEBI" id="CHEBI:18420"/>
        <label>1</label>
    </ligand>
</feature>
<keyword evidence="4 13" id="KW-0479">Metal-binding</keyword>
<dbReference type="InterPro" id="IPR012337">
    <property type="entry name" value="RNaseH-like_sf"/>
</dbReference>
<dbReference type="PANTHER" id="PTHR30194">
    <property type="entry name" value="CROSSOVER JUNCTION ENDODEOXYRIBONUCLEASE RUVC"/>
    <property type="match status" value="1"/>
</dbReference>
<protein>
    <recommendedName>
        <fullName evidence="13 14">Crossover junction endodeoxyribonuclease RuvC</fullName>
        <ecNumber evidence="13 14">3.1.21.10</ecNumber>
    </recommendedName>
    <alternativeName>
        <fullName evidence="13">Holliday junction nuclease RuvC</fullName>
    </alternativeName>
    <alternativeName>
        <fullName evidence="13">Holliday junction resolvase RuvC</fullName>
    </alternativeName>
</protein>
<comment type="caution">
    <text evidence="15">The sequence shown here is derived from an EMBL/GenBank/DDBJ whole genome shotgun (WGS) entry which is preliminary data.</text>
</comment>
<dbReference type="GO" id="GO:0005737">
    <property type="term" value="C:cytoplasm"/>
    <property type="evidence" value="ECO:0007669"/>
    <property type="project" value="UniProtKB-SubCell"/>
</dbReference>
<dbReference type="AlphaFoldDB" id="A0A964E3G8"/>
<evidence type="ECO:0000256" key="10">
    <source>
        <dbReference type="ARBA" id="ARBA00023172"/>
    </source>
</evidence>
<keyword evidence="10 13" id="KW-0233">DNA recombination</keyword>
<organism evidence="15 16">
    <name type="scientific">Acidisoma cellulosilyticum</name>
    <dbReference type="NCBI Taxonomy" id="2802395"/>
    <lineage>
        <taxon>Bacteria</taxon>
        <taxon>Pseudomonadati</taxon>
        <taxon>Pseudomonadota</taxon>
        <taxon>Alphaproteobacteria</taxon>
        <taxon>Acetobacterales</taxon>
        <taxon>Acidocellaceae</taxon>
        <taxon>Acidisoma</taxon>
    </lineage>
</organism>
<evidence type="ECO:0000256" key="3">
    <source>
        <dbReference type="ARBA" id="ARBA00022722"/>
    </source>
</evidence>
<evidence type="ECO:0000256" key="13">
    <source>
        <dbReference type="HAMAP-Rule" id="MF_00034"/>
    </source>
</evidence>
<evidence type="ECO:0000256" key="6">
    <source>
        <dbReference type="ARBA" id="ARBA00022763"/>
    </source>
</evidence>
<feature type="active site" evidence="13">
    <location>
        <position position="140"/>
    </location>
</feature>
<keyword evidence="6 13" id="KW-0227">DNA damage</keyword>
<dbReference type="GO" id="GO:0009432">
    <property type="term" value="P:SOS response"/>
    <property type="evidence" value="ECO:0007669"/>
    <property type="project" value="UniProtKB-ARBA"/>
</dbReference>
<dbReference type="CDD" id="cd16962">
    <property type="entry name" value="RuvC"/>
    <property type="match status" value="1"/>
</dbReference>
<dbReference type="RefSeq" id="WP_227306892.1">
    <property type="nucleotide sequence ID" value="NZ_JAESVA010000002.1"/>
</dbReference>
<keyword evidence="2 13" id="KW-0963">Cytoplasm</keyword>
<name>A0A964E3G8_9PROT</name>
<evidence type="ECO:0000256" key="4">
    <source>
        <dbReference type="ARBA" id="ARBA00022723"/>
    </source>
</evidence>
<dbReference type="SUPFAM" id="SSF53098">
    <property type="entry name" value="Ribonuclease H-like"/>
    <property type="match status" value="1"/>
</dbReference>
<accession>A0A964E3G8</accession>
<evidence type="ECO:0000313" key="15">
    <source>
        <dbReference type="EMBL" id="MCB8880292.1"/>
    </source>
</evidence>
<dbReference type="NCBIfam" id="TIGR00228">
    <property type="entry name" value="ruvC"/>
    <property type="match status" value="1"/>
</dbReference>
<comment type="catalytic activity">
    <reaction evidence="12 13">
        <text>Endonucleolytic cleavage at a junction such as a reciprocal single-stranded crossover between two homologous DNA duplexes (Holliday junction).</text>
        <dbReference type="EC" id="3.1.21.10"/>
    </reaction>
</comment>
<dbReference type="EC" id="3.1.21.10" evidence="13 14"/>
<dbReference type="FunFam" id="3.30.420.10:FF:000002">
    <property type="entry name" value="Crossover junction endodeoxyribonuclease RuvC"/>
    <property type="match status" value="1"/>
</dbReference>
<keyword evidence="11 13" id="KW-0234">DNA repair</keyword>
<dbReference type="Pfam" id="PF02075">
    <property type="entry name" value="RuvC"/>
    <property type="match status" value="1"/>
</dbReference>
<feature type="binding site" evidence="13">
    <location>
        <position position="68"/>
    </location>
    <ligand>
        <name>Mg(2+)</name>
        <dbReference type="ChEBI" id="CHEBI:18420"/>
        <label>2</label>
    </ligand>
</feature>
<proteinExistence type="inferred from homology"/>
<dbReference type="GO" id="GO:0000287">
    <property type="term" value="F:magnesium ion binding"/>
    <property type="evidence" value="ECO:0007669"/>
    <property type="project" value="UniProtKB-UniRule"/>
</dbReference>
<dbReference type="GO" id="GO:0003677">
    <property type="term" value="F:DNA binding"/>
    <property type="evidence" value="ECO:0007669"/>
    <property type="project" value="UniProtKB-KW"/>
</dbReference>
<reference evidence="15 16" key="1">
    <citation type="journal article" date="2021" name="Microorganisms">
        <title>Acidisoma silvae sp. nov. and Acidisomacellulosilytica sp. nov., Two Acidophilic Bacteria Isolated from Decaying Wood, Hydrolyzing Cellulose and Producing Poly-3-hydroxybutyrate.</title>
        <authorList>
            <person name="Mieszkin S."/>
            <person name="Pouder E."/>
            <person name="Uroz S."/>
            <person name="Simon-Colin C."/>
            <person name="Alain K."/>
        </authorList>
    </citation>
    <scope>NUCLEOTIDE SEQUENCE [LARGE SCALE GENOMIC DNA]</scope>
    <source>
        <strain evidence="15 16">HW T5.17</strain>
    </source>
</reference>
<dbReference type="InterPro" id="IPR002176">
    <property type="entry name" value="X-over_junc_endoDNase_RuvC"/>
</dbReference>
<dbReference type="EMBL" id="JAESVA010000002">
    <property type="protein sequence ID" value="MCB8880292.1"/>
    <property type="molecule type" value="Genomic_DNA"/>
</dbReference>
<dbReference type="InterPro" id="IPR036397">
    <property type="entry name" value="RNaseH_sf"/>
</dbReference>
<comment type="function">
    <text evidence="13">The RuvA-RuvB-RuvC complex processes Holliday junction (HJ) DNA during genetic recombination and DNA repair. Endonuclease that resolves HJ intermediates. Cleaves cruciform DNA by making single-stranded nicks across the HJ at symmetrical positions within the homologous arms, yielding a 5'-phosphate and a 3'-hydroxyl group; requires a central core of homology in the junction. The consensus cleavage sequence is 5'-(A/T)TT(C/G)-3'. Cleavage occurs on the 3'-side of the TT dinucleotide at the point of strand exchange. HJ branch migration catalyzed by RuvA-RuvB allows RuvC to scan DNA until it finds its consensus sequence, where it cleaves and resolves the cruciform DNA.</text>
</comment>
<dbReference type="HAMAP" id="MF_00034">
    <property type="entry name" value="RuvC"/>
    <property type="match status" value="1"/>
</dbReference>
<comment type="similarity">
    <text evidence="1 13">Belongs to the RuvC family.</text>
</comment>
<dbReference type="Gene3D" id="3.30.420.10">
    <property type="entry name" value="Ribonuclease H-like superfamily/Ribonuclease H"/>
    <property type="match status" value="1"/>
</dbReference>
<evidence type="ECO:0000256" key="14">
    <source>
        <dbReference type="NCBIfam" id="TIGR00228"/>
    </source>
</evidence>
<dbReference type="Proteomes" id="UP000721844">
    <property type="component" value="Unassembled WGS sequence"/>
</dbReference>
<evidence type="ECO:0000256" key="9">
    <source>
        <dbReference type="ARBA" id="ARBA00023125"/>
    </source>
</evidence>
<keyword evidence="3 13" id="KW-0540">Nuclease</keyword>
<keyword evidence="9 13" id="KW-0238">DNA-binding</keyword>
<dbReference type="InterPro" id="IPR020563">
    <property type="entry name" value="X-over_junc_endoDNase_Mg_BS"/>
</dbReference>
<evidence type="ECO:0000256" key="11">
    <source>
        <dbReference type="ARBA" id="ARBA00023204"/>
    </source>
</evidence>
<keyword evidence="8 13" id="KW-0460">Magnesium</keyword>
<feature type="active site" evidence="13">
    <location>
        <position position="68"/>
    </location>
</feature>
<feature type="active site" evidence="13">
    <location>
        <position position="8"/>
    </location>
</feature>
<keyword evidence="5 13" id="KW-0255">Endonuclease</keyword>
<dbReference type="PRINTS" id="PR00696">
    <property type="entry name" value="RSOLVASERUVC"/>
</dbReference>
<feature type="binding site" evidence="13">
    <location>
        <position position="8"/>
    </location>
    <ligand>
        <name>Mg(2+)</name>
        <dbReference type="ChEBI" id="CHEBI:18420"/>
        <label>1</label>
    </ligand>
</feature>
<gene>
    <name evidence="13 15" type="primary">ruvC</name>
    <name evidence="15" type="ORF">ACELLULO517_08615</name>
</gene>
<dbReference type="GO" id="GO:0006310">
    <property type="term" value="P:DNA recombination"/>
    <property type="evidence" value="ECO:0007669"/>
    <property type="project" value="UniProtKB-UniRule"/>
</dbReference>
<sequence length="171" mass="17925">MIRILGIDPGLRITGWGVVESDGNRLRHVADGIVMTDSTAGVPIRLRALHEALSALIELYRPEEAAVEETYVNTNATATLKLGYARGVALLAPALAGLTVAEYGAKTVKLSVVGTGGADKNQVGVMVRRLLPGATLKRADAADALAVAICHAHHRASRNAWSRSAANAVRA</sequence>
<comment type="cofactor">
    <cofactor evidence="13">
        <name>Mg(2+)</name>
        <dbReference type="ChEBI" id="CHEBI:18420"/>
    </cofactor>
    <text evidence="13">Binds 2 Mg(2+) ion per subunit.</text>
</comment>
<dbReference type="GO" id="GO:0048476">
    <property type="term" value="C:Holliday junction resolvase complex"/>
    <property type="evidence" value="ECO:0007669"/>
    <property type="project" value="UniProtKB-UniRule"/>
</dbReference>
<evidence type="ECO:0000256" key="1">
    <source>
        <dbReference type="ARBA" id="ARBA00009518"/>
    </source>
</evidence>
<dbReference type="PROSITE" id="PS01321">
    <property type="entry name" value="RUVC"/>
    <property type="match status" value="1"/>
</dbReference>
<evidence type="ECO:0000256" key="8">
    <source>
        <dbReference type="ARBA" id="ARBA00022842"/>
    </source>
</evidence>
<evidence type="ECO:0000256" key="5">
    <source>
        <dbReference type="ARBA" id="ARBA00022759"/>
    </source>
</evidence>
<dbReference type="PANTHER" id="PTHR30194:SF3">
    <property type="entry name" value="CROSSOVER JUNCTION ENDODEOXYRIBONUCLEASE RUVC"/>
    <property type="match status" value="1"/>
</dbReference>
<dbReference type="GO" id="GO:0008821">
    <property type="term" value="F:crossover junction DNA endonuclease activity"/>
    <property type="evidence" value="ECO:0007669"/>
    <property type="project" value="UniProtKB-UniRule"/>
</dbReference>